<reference evidence="1" key="1">
    <citation type="journal article" date="2018" name="PLoS Negl. Trop. Dis.">
        <title>Sialome diversity of ticks revealed by RNAseq of single tick salivary glands.</title>
        <authorList>
            <person name="Perner J."/>
            <person name="Kropackova S."/>
            <person name="Kopacek P."/>
            <person name="Ribeiro J.M."/>
        </authorList>
    </citation>
    <scope>NUCLEOTIDE SEQUENCE</scope>
    <source>
        <strain evidence="1">Siblings of single egg batch collected in Ceske Budejovice</strain>
        <tissue evidence="1">Salivary glands</tissue>
    </source>
</reference>
<sequence>MFHVLVIFVSLKGPLKCFSVYASLLALWWCPSIRACNTTDQETPLLRCNFKDKSERFLYPLSLANLDDVAGRVAMLA</sequence>
<dbReference type="AlphaFoldDB" id="A0A147BEB4"/>
<protein>
    <submittedName>
        <fullName evidence="1">Putative secreted protein</fullName>
    </submittedName>
</protein>
<accession>A0A147BEB4</accession>
<name>A0A147BEB4_IXORI</name>
<proteinExistence type="predicted"/>
<dbReference type="EMBL" id="GEGO01006277">
    <property type="protein sequence ID" value="JAR89127.1"/>
    <property type="molecule type" value="Transcribed_RNA"/>
</dbReference>
<evidence type="ECO:0000313" key="1">
    <source>
        <dbReference type="EMBL" id="JAR89127.1"/>
    </source>
</evidence>
<organism evidence="1">
    <name type="scientific">Ixodes ricinus</name>
    <name type="common">Common tick</name>
    <name type="synonym">Acarus ricinus</name>
    <dbReference type="NCBI Taxonomy" id="34613"/>
    <lineage>
        <taxon>Eukaryota</taxon>
        <taxon>Metazoa</taxon>
        <taxon>Ecdysozoa</taxon>
        <taxon>Arthropoda</taxon>
        <taxon>Chelicerata</taxon>
        <taxon>Arachnida</taxon>
        <taxon>Acari</taxon>
        <taxon>Parasitiformes</taxon>
        <taxon>Ixodida</taxon>
        <taxon>Ixodoidea</taxon>
        <taxon>Ixodidae</taxon>
        <taxon>Ixodinae</taxon>
        <taxon>Ixodes</taxon>
    </lineage>
</organism>